<proteinExistence type="predicted"/>
<evidence type="ECO:0000313" key="4">
    <source>
        <dbReference type="EMBL" id="NIJ45602.1"/>
    </source>
</evidence>
<protein>
    <submittedName>
        <fullName evidence="4">CheY-like chemotaxis protein</fullName>
    </submittedName>
</protein>
<evidence type="ECO:0000259" key="3">
    <source>
        <dbReference type="PROSITE" id="PS50110"/>
    </source>
</evidence>
<evidence type="ECO:0000313" key="5">
    <source>
        <dbReference type="Proteomes" id="UP000745859"/>
    </source>
</evidence>
<dbReference type="RefSeq" id="WP_167187954.1">
    <property type="nucleotide sequence ID" value="NZ_JAASQL010000002.1"/>
</dbReference>
<dbReference type="Gene3D" id="3.40.50.2300">
    <property type="match status" value="1"/>
</dbReference>
<dbReference type="EMBL" id="JAASQL010000002">
    <property type="protein sequence ID" value="NIJ45602.1"/>
    <property type="molecule type" value="Genomic_DNA"/>
</dbReference>
<name>A0ABX0UEZ5_9FLAO</name>
<keyword evidence="5" id="KW-1185">Reference proteome</keyword>
<reference evidence="4 5" key="1">
    <citation type="submission" date="2020-03" db="EMBL/GenBank/DDBJ databases">
        <title>Genomic Encyclopedia of Type Strains, Phase IV (KMG-IV): sequencing the most valuable type-strain genomes for metagenomic binning, comparative biology and taxonomic classification.</title>
        <authorList>
            <person name="Goeker M."/>
        </authorList>
    </citation>
    <scope>NUCLEOTIDE SEQUENCE [LARGE SCALE GENOMIC DNA]</scope>
    <source>
        <strain evidence="4 5">DSM 101599</strain>
    </source>
</reference>
<dbReference type="PANTHER" id="PTHR44591:SF19">
    <property type="entry name" value="TWO-COMPONENT RESPONSE REGULATOR-RELATED"/>
    <property type="match status" value="1"/>
</dbReference>
<feature type="domain" description="Response regulatory" evidence="3">
    <location>
        <begin position="4"/>
        <end position="119"/>
    </location>
</feature>
<organism evidence="4 5">
    <name type="scientific">Wenyingzhuangia heitensis</name>
    <dbReference type="NCBI Taxonomy" id="1487859"/>
    <lineage>
        <taxon>Bacteria</taxon>
        <taxon>Pseudomonadati</taxon>
        <taxon>Bacteroidota</taxon>
        <taxon>Flavobacteriia</taxon>
        <taxon>Flavobacteriales</taxon>
        <taxon>Flavobacteriaceae</taxon>
        <taxon>Wenyingzhuangia</taxon>
    </lineage>
</organism>
<evidence type="ECO:0000256" key="2">
    <source>
        <dbReference type="PROSITE-ProRule" id="PRU00169"/>
    </source>
</evidence>
<dbReference type="InterPro" id="IPR050595">
    <property type="entry name" value="Bact_response_regulator"/>
</dbReference>
<feature type="modified residue" description="4-aspartylphosphate" evidence="2">
    <location>
        <position position="53"/>
    </location>
</feature>
<dbReference type="SUPFAM" id="SSF52172">
    <property type="entry name" value="CheY-like"/>
    <property type="match status" value="1"/>
</dbReference>
<dbReference type="InterPro" id="IPR011006">
    <property type="entry name" value="CheY-like_superfamily"/>
</dbReference>
<accession>A0ABX0UEZ5</accession>
<sequence length="121" mass="14072">MKKKILYVDDEKINLLLFENNFKKFYTVLVAKDGFEGLKVLDENTDTLIIISDMRMPGMTGIEFITKAKAKYPDKKFYILTGFEITQQIREALDTGLILEYFKKPFEIKKIHAKIAEALNN</sequence>
<dbReference type="SMART" id="SM00448">
    <property type="entry name" value="REC"/>
    <property type="match status" value="1"/>
</dbReference>
<evidence type="ECO:0000256" key="1">
    <source>
        <dbReference type="ARBA" id="ARBA00022553"/>
    </source>
</evidence>
<dbReference type="PROSITE" id="PS50110">
    <property type="entry name" value="RESPONSE_REGULATORY"/>
    <property type="match status" value="1"/>
</dbReference>
<dbReference type="Pfam" id="PF00072">
    <property type="entry name" value="Response_reg"/>
    <property type="match status" value="1"/>
</dbReference>
<keyword evidence="1 2" id="KW-0597">Phosphoprotein</keyword>
<gene>
    <name evidence="4" type="ORF">FHR24_002070</name>
</gene>
<comment type="caution">
    <text evidence="4">The sequence shown here is derived from an EMBL/GenBank/DDBJ whole genome shotgun (WGS) entry which is preliminary data.</text>
</comment>
<dbReference type="InterPro" id="IPR001789">
    <property type="entry name" value="Sig_transdc_resp-reg_receiver"/>
</dbReference>
<dbReference type="Proteomes" id="UP000745859">
    <property type="component" value="Unassembled WGS sequence"/>
</dbReference>
<dbReference type="PANTHER" id="PTHR44591">
    <property type="entry name" value="STRESS RESPONSE REGULATOR PROTEIN 1"/>
    <property type="match status" value="1"/>
</dbReference>